<name>A0A6A6RDE6_9PEZI</name>
<dbReference type="EMBL" id="MU004182">
    <property type="protein sequence ID" value="KAF2501753.1"/>
    <property type="molecule type" value="Genomic_DNA"/>
</dbReference>
<feature type="compositionally biased region" description="Pro residues" evidence="1">
    <location>
        <begin position="15"/>
        <end position="27"/>
    </location>
</feature>
<organism evidence="2 3">
    <name type="scientific">Lophium mytilinum</name>
    <dbReference type="NCBI Taxonomy" id="390894"/>
    <lineage>
        <taxon>Eukaryota</taxon>
        <taxon>Fungi</taxon>
        <taxon>Dikarya</taxon>
        <taxon>Ascomycota</taxon>
        <taxon>Pezizomycotina</taxon>
        <taxon>Dothideomycetes</taxon>
        <taxon>Pleosporomycetidae</taxon>
        <taxon>Mytilinidiales</taxon>
        <taxon>Mytilinidiaceae</taxon>
        <taxon>Lophium</taxon>
    </lineage>
</organism>
<accession>A0A6A6RDE6</accession>
<evidence type="ECO:0000313" key="2">
    <source>
        <dbReference type="EMBL" id="KAF2501753.1"/>
    </source>
</evidence>
<dbReference type="AlphaFoldDB" id="A0A6A6RDE6"/>
<protein>
    <submittedName>
        <fullName evidence="2">Uncharacterized protein</fullName>
    </submittedName>
</protein>
<evidence type="ECO:0000256" key="1">
    <source>
        <dbReference type="SAM" id="MobiDB-lite"/>
    </source>
</evidence>
<evidence type="ECO:0000313" key="3">
    <source>
        <dbReference type="Proteomes" id="UP000799750"/>
    </source>
</evidence>
<reference evidence="2" key="1">
    <citation type="journal article" date="2020" name="Stud. Mycol.">
        <title>101 Dothideomycetes genomes: a test case for predicting lifestyles and emergence of pathogens.</title>
        <authorList>
            <person name="Haridas S."/>
            <person name="Albert R."/>
            <person name="Binder M."/>
            <person name="Bloem J."/>
            <person name="Labutti K."/>
            <person name="Salamov A."/>
            <person name="Andreopoulos B."/>
            <person name="Baker S."/>
            <person name="Barry K."/>
            <person name="Bills G."/>
            <person name="Bluhm B."/>
            <person name="Cannon C."/>
            <person name="Castanera R."/>
            <person name="Culley D."/>
            <person name="Daum C."/>
            <person name="Ezra D."/>
            <person name="Gonzalez J."/>
            <person name="Henrissat B."/>
            <person name="Kuo A."/>
            <person name="Liang C."/>
            <person name="Lipzen A."/>
            <person name="Lutzoni F."/>
            <person name="Magnuson J."/>
            <person name="Mondo S."/>
            <person name="Nolan M."/>
            <person name="Ohm R."/>
            <person name="Pangilinan J."/>
            <person name="Park H.-J."/>
            <person name="Ramirez L."/>
            <person name="Alfaro M."/>
            <person name="Sun H."/>
            <person name="Tritt A."/>
            <person name="Yoshinaga Y."/>
            <person name="Zwiers L.-H."/>
            <person name="Turgeon B."/>
            <person name="Goodwin S."/>
            <person name="Spatafora J."/>
            <person name="Crous P."/>
            <person name="Grigoriev I."/>
        </authorList>
    </citation>
    <scope>NUCLEOTIDE SEQUENCE</scope>
    <source>
        <strain evidence="2">CBS 269.34</strain>
    </source>
</reference>
<gene>
    <name evidence="2" type="ORF">BU16DRAFT_522647</name>
</gene>
<dbReference type="Proteomes" id="UP000799750">
    <property type="component" value="Unassembled WGS sequence"/>
</dbReference>
<feature type="region of interest" description="Disordered" evidence="1">
    <location>
        <begin position="1"/>
        <end position="115"/>
    </location>
</feature>
<sequence length="150" mass="16291">MGCGKLYSPSTHPLPLVPPPTSLPIPSPHIASLHHRRRRTGSFCKAFQGNGTVASRTRPFPRSIRATSDRSVQRSSPSVQHQKLPKKTASIDPPPSHRGTPPNVIQIPNPSPFLSLGTRPLTRRAAEQYVRRDVGPPPHGRITTAAVGGW</sequence>
<keyword evidence="3" id="KW-1185">Reference proteome</keyword>
<proteinExistence type="predicted"/>